<evidence type="ECO:0000313" key="11">
    <source>
        <dbReference type="Proteomes" id="UP000481043"/>
    </source>
</evidence>
<dbReference type="PANTHER" id="PTHR31118">
    <property type="entry name" value="CYCLASE-LIKE PROTEIN 2"/>
    <property type="match status" value="1"/>
</dbReference>
<feature type="binding site" evidence="9">
    <location>
        <position position="51"/>
    </location>
    <ligand>
        <name>Zn(2+)</name>
        <dbReference type="ChEBI" id="CHEBI:29105"/>
        <label>1</label>
    </ligand>
</feature>
<protein>
    <recommendedName>
        <fullName evidence="9">Kynurenine formamidase</fullName>
        <shortName evidence="9">KFA</shortName>
        <shortName evidence="9">KFase</shortName>
        <ecNumber evidence="9">3.5.1.9</ecNumber>
    </recommendedName>
    <alternativeName>
        <fullName evidence="9">Arylformamidase</fullName>
    </alternativeName>
    <alternativeName>
        <fullName evidence="9">N-formylkynurenine formamidase</fullName>
        <shortName evidence="9">FKF</shortName>
    </alternativeName>
</protein>
<dbReference type="EC" id="3.5.1.9" evidence="9"/>
<comment type="function">
    <text evidence="1 9">Catalyzes the hydrolysis of N-formyl-L-kynurenine to L-kynurenine, the second step in the kynurenine pathway of tryptophan degradation.</text>
</comment>
<proteinExistence type="inferred from homology"/>
<dbReference type="InterPro" id="IPR017484">
    <property type="entry name" value="Kynurenine_formamidase_bac"/>
</dbReference>
<dbReference type="InterPro" id="IPR007325">
    <property type="entry name" value="KFase/CYL"/>
</dbReference>
<dbReference type="UniPathway" id="UPA00333">
    <property type="reaction ID" value="UER00454"/>
</dbReference>
<gene>
    <name evidence="9 10" type="primary">kynB</name>
    <name evidence="10" type="ORF">G4D63_01740</name>
</gene>
<dbReference type="InterPro" id="IPR037175">
    <property type="entry name" value="KFase_sf"/>
</dbReference>
<dbReference type="GO" id="GO:0004328">
    <property type="term" value="F:formamidase activity"/>
    <property type="evidence" value="ECO:0007669"/>
    <property type="project" value="InterPro"/>
</dbReference>
<evidence type="ECO:0000256" key="7">
    <source>
        <dbReference type="ARBA" id="ARBA00048496"/>
    </source>
</evidence>
<dbReference type="RefSeq" id="WP_163177069.1">
    <property type="nucleotide sequence ID" value="NZ_JAAIWM010000001.1"/>
</dbReference>
<feature type="binding site" evidence="9">
    <location>
        <position position="53"/>
    </location>
    <ligand>
        <name>Zn(2+)</name>
        <dbReference type="ChEBI" id="CHEBI:29105"/>
        <label>2</label>
    </ligand>
</feature>
<organism evidence="10 11">
    <name type="scientific">Bacillus mesophilus</name>
    <dbReference type="NCBI Taxonomy" id="1808955"/>
    <lineage>
        <taxon>Bacteria</taxon>
        <taxon>Bacillati</taxon>
        <taxon>Bacillota</taxon>
        <taxon>Bacilli</taxon>
        <taxon>Bacillales</taxon>
        <taxon>Bacillaceae</taxon>
        <taxon>Bacillus</taxon>
    </lineage>
</organism>
<accession>A0A6M0Q2N6</accession>
<feature type="binding site" evidence="9">
    <location>
        <position position="170"/>
    </location>
    <ligand>
        <name>Zn(2+)</name>
        <dbReference type="ChEBI" id="CHEBI:29105"/>
        <label>1</label>
    </ligand>
</feature>
<keyword evidence="3 9" id="KW-0479">Metal-binding</keyword>
<dbReference type="GO" id="GO:0019441">
    <property type="term" value="P:L-tryptophan catabolic process to kynurenine"/>
    <property type="evidence" value="ECO:0007669"/>
    <property type="project" value="UniProtKB-UniRule"/>
</dbReference>
<feature type="binding site" evidence="9">
    <location>
        <position position="53"/>
    </location>
    <ligand>
        <name>Zn(2+)</name>
        <dbReference type="ChEBI" id="CHEBI:29105"/>
        <label>1</label>
    </ligand>
</feature>
<dbReference type="SUPFAM" id="SSF102198">
    <property type="entry name" value="Putative cyclase"/>
    <property type="match status" value="1"/>
</dbReference>
<evidence type="ECO:0000256" key="2">
    <source>
        <dbReference type="ARBA" id="ARBA00011738"/>
    </source>
</evidence>
<dbReference type="Pfam" id="PF04199">
    <property type="entry name" value="Cyclase"/>
    <property type="match status" value="1"/>
</dbReference>
<feature type="binding site" evidence="9">
    <location>
        <position position="17"/>
    </location>
    <ligand>
        <name>substrate</name>
    </ligand>
</feature>
<dbReference type="EMBL" id="JAAIWM010000001">
    <property type="protein sequence ID" value="NEY70452.1"/>
    <property type="molecule type" value="Genomic_DNA"/>
</dbReference>
<keyword evidence="11" id="KW-1185">Reference proteome</keyword>
<dbReference type="NCBIfam" id="TIGR03035">
    <property type="entry name" value="trp_arylform"/>
    <property type="match status" value="1"/>
</dbReference>
<comment type="subunit">
    <text evidence="2 9">Homodimer.</text>
</comment>
<evidence type="ECO:0000256" key="5">
    <source>
        <dbReference type="ARBA" id="ARBA00022833"/>
    </source>
</evidence>
<sequence length="207" mass="23049">MTWIDISQPLYSNTAVWPGDTNFQFSLNWTKTQTGSVNVGKLELSTHTGTHIDAPFHFDNEGKKVLDLDINRYIGRALIIDMVGKQSIQVEDLKKVEINGTQIVLFKTMSWSNREQFPTTITYIEQGVASYLADQGIKLVGLDVPSVDPIDSKDLAAHHELTAHDIHILEGLVLDQITEGLYELIAIPLPIKDADASPVRAVIREIT</sequence>
<dbReference type="Gene3D" id="3.50.30.50">
    <property type="entry name" value="Putative cyclase"/>
    <property type="match status" value="1"/>
</dbReference>
<evidence type="ECO:0000256" key="1">
    <source>
        <dbReference type="ARBA" id="ARBA00002204"/>
    </source>
</evidence>
<reference evidence="10 11" key="1">
    <citation type="submission" date="2020-02" db="EMBL/GenBank/DDBJ databases">
        <title>Bacillus aquiflavi sp. nov., isolated from yellow water of strong flavor Chinese baijiu in Yibin region of China.</title>
        <authorList>
            <person name="Xie J."/>
        </authorList>
    </citation>
    <scope>NUCLEOTIDE SEQUENCE [LARGE SCALE GENOMIC DNA]</scope>
    <source>
        <strain evidence="10 11">SA4</strain>
    </source>
</reference>
<comment type="cofactor">
    <cofactor evidence="9">
        <name>Zn(2+)</name>
        <dbReference type="ChEBI" id="CHEBI:29105"/>
    </cofactor>
    <text evidence="9">Binds 2 zinc ions per subunit.</text>
</comment>
<evidence type="ECO:0000256" key="6">
    <source>
        <dbReference type="ARBA" id="ARBA00023079"/>
    </source>
</evidence>
<keyword evidence="6 9" id="KW-0823">Tryptophan catabolism</keyword>
<feature type="binding site" evidence="9">
    <location>
        <position position="158"/>
    </location>
    <ligand>
        <name>Zn(2+)</name>
        <dbReference type="ChEBI" id="CHEBI:29105"/>
        <label>2</label>
    </ligand>
</feature>
<comment type="similarity">
    <text evidence="9">Belongs to the Cyclase 1 superfamily. KynB family.</text>
</comment>
<comment type="caution">
    <text evidence="10">The sequence shown here is derived from an EMBL/GenBank/DDBJ whole genome shotgun (WGS) entry which is preliminary data.</text>
</comment>
<feature type="binding site" evidence="9">
    <location>
        <position position="170"/>
    </location>
    <ligand>
        <name>Zn(2+)</name>
        <dbReference type="ChEBI" id="CHEBI:29105"/>
        <label>2</label>
    </ligand>
</feature>
<comment type="catalytic activity">
    <reaction evidence="7 9">
        <text>N-formyl-L-kynurenine + H2O = L-kynurenine + formate + H(+)</text>
        <dbReference type="Rhea" id="RHEA:13009"/>
        <dbReference type="ChEBI" id="CHEBI:15377"/>
        <dbReference type="ChEBI" id="CHEBI:15378"/>
        <dbReference type="ChEBI" id="CHEBI:15740"/>
        <dbReference type="ChEBI" id="CHEBI:57959"/>
        <dbReference type="ChEBI" id="CHEBI:58629"/>
        <dbReference type="EC" id="3.5.1.9"/>
    </reaction>
</comment>
<dbReference type="Proteomes" id="UP000481043">
    <property type="component" value="Unassembled WGS sequence"/>
</dbReference>
<evidence type="ECO:0000256" key="8">
    <source>
        <dbReference type="ARBA" id="ARBA00060547"/>
    </source>
</evidence>
<evidence type="ECO:0000256" key="9">
    <source>
        <dbReference type="HAMAP-Rule" id="MF_01969"/>
    </source>
</evidence>
<evidence type="ECO:0000256" key="4">
    <source>
        <dbReference type="ARBA" id="ARBA00022801"/>
    </source>
</evidence>
<comment type="pathway">
    <text evidence="8 9">Amino-acid degradation; L-tryptophan degradation via kynurenine pathway; L-kynurenine from L-tryptophan: step 2/2.</text>
</comment>
<dbReference type="FunFam" id="3.50.30.50:FF:000001">
    <property type="entry name" value="Kynurenine formamidase"/>
    <property type="match status" value="1"/>
</dbReference>
<evidence type="ECO:0000313" key="10">
    <source>
        <dbReference type="EMBL" id="NEY70452.1"/>
    </source>
</evidence>
<keyword evidence="4 9" id="KW-0378">Hydrolase</keyword>
<evidence type="ECO:0000256" key="3">
    <source>
        <dbReference type="ARBA" id="ARBA00022723"/>
    </source>
</evidence>
<dbReference type="PANTHER" id="PTHR31118:SF32">
    <property type="entry name" value="KYNURENINE FORMAMIDASE"/>
    <property type="match status" value="1"/>
</dbReference>
<name>A0A6M0Q2N6_9BACI</name>
<dbReference type="GO" id="GO:0004061">
    <property type="term" value="F:arylformamidase activity"/>
    <property type="evidence" value="ECO:0007669"/>
    <property type="project" value="UniProtKB-UniRule"/>
</dbReference>
<keyword evidence="5 9" id="KW-0862">Zinc</keyword>
<feature type="active site" description="Proton donor/acceptor" evidence="9">
    <location>
        <position position="57"/>
    </location>
</feature>
<feature type="binding site" evidence="9">
    <location>
        <position position="47"/>
    </location>
    <ligand>
        <name>Zn(2+)</name>
        <dbReference type="ChEBI" id="CHEBI:29105"/>
        <label>1</label>
    </ligand>
</feature>
<dbReference type="GO" id="GO:0008270">
    <property type="term" value="F:zinc ion binding"/>
    <property type="evidence" value="ECO:0007669"/>
    <property type="project" value="UniProtKB-UniRule"/>
</dbReference>
<dbReference type="AlphaFoldDB" id="A0A6M0Q2N6"/>
<dbReference type="HAMAP" id="MF_01969">
    <property type="entry name" value="KynB"/>
    <property type="match status" value="1"/>
</dbReference>